<evidence type="ECO:0000256" key="1">
    <source>
        <dbReference type="ARBA" id="ARBA00000085"/>
    </source>
</evidence>
<dbReference type="PRINTS" id="PR00344">
    <property type="entry name" value="BCTRLSENSOR"/>
</dbReference>
<protein>
    <recommendedName>
        <fullName evidence="2">histidine kinase</fullName>
        <ecNumber evidence="2">2.7.13.3</ecNumber>
    </recommendedName>
</protein>
<dbReference type="Gene3D" id="1.10.287.130">
    <property type="match status" value="1"/>
</dbReference>
<dbReference type="Pfam" id="PF00512">
    <property type="entry name" value="HisKA"/>
    <property type="match status" value="1"/>
</dbReference>
<reference evidence="6" key="1">
    <citation type="submission" date="2019-11" db="EMBL/GenBank/DDBJ databases">
        <title>Microbial mats filling the niche in hypersaline microbial mats.</title>
        <authorList>
            <person name="Wong H.L."/>
            <person name="Macleod F.I."/>
            <person name="White R.A. III"/>
            <person name="Burns B.P."/>
        </authorList>
    </citation>
    <scope>NUCLEOTIDE SEQUENCE</scope>
    <source>
        <strain evidence="6">Rbin_158</strain>
    </source>
</reference>
<dbReference type="Gene3D" id="3.30.565.10">
    <property type="entry name" value="Histidine kinase-like ATPase, C-terminal domain"/>
    <property type="match status" value="1"/>
</dbReference>
<feature type="transmembrane region" description="Helical" evidence="4">
    <location>
        <begin position="230"/>
        <end position="253"/>
    </location>
</feature>
<comment type="caution">
    <text evidence="6">The sequence shown here is derived from an EMBL/GenBank/DDBJ whole genome shotgun (WGS) entry which is preliminary data.</text>
</comment>
<dbReference type="GO" id="GO:0000155">
    <property type="term" value="F:phosphorelay sensor kinase activity"/>
    <property type="evidence" value="ECO:0007669"/>
    <property type="project" value="InterPro"/>
</dbReference>
<keyword evidence="3" id="KW-0597">Phosphoprotein</keyword>
<dbReference type="Gene3D" id="2.60.40.2380">
    <property type="match status" value="1"/>
</dbReference>
<dbReference type="Pfam" id="PF07696">
    <property type="entry name" value="7TMR-DISMED2"/>
    <property type="match status" value="1"/>
</dbReference>
<dbReference type="PANTHER" id="PTHR43065:SF42">
    <property type="entry name" value="TWO-COMPONENT SENSOR PPRA"/>
    <property type="match status" value="1"/>
</dbReference>
<evidence type="ECO:0000313" key="7">
    <source>
        <dbReference type="Proteomes" id="UP000649604"/>
    </source>
</evidence>
<keyword evidence="4" id="KW-0472">Membrane</keyword>
<dbReference type="InterPro" id="IPR004358">
    <property type="entry name" value="Sig_transdc_His_kin-like_C"/>
</dbReference>
<evidence type="ECO:0000256" key="2">
    <source>
        <dbReference type="ARBA" id="ARBA00012438"/>
    </source>
</evidence>
<dbReference type="SMART" id="SM00387">
    <property type="entry name" value="HATPase_c"/>
    <property type="match status" value="1"/>
</dbReference>
<evidence type="ECO:0000313" key="6">
    <source>
        <dbReference type="EMBL" id="MBD3323930.1"/>
    </source>
</evidence>
<dbReference type="InterPro" id="IPR011622">
    <property type="entry name" value="7TMR_DISM_rcpt_extracell_dom2"/>
</dbReference>
<feature type="transmembrane region" description="Helical" evidence="4">
    <location>
        <begin position="262"/>
        <end position="282"/>
    </location>
</feature>
<evidence type="ECO:0000256" key="4">
    <source>
        <dbReference type="SAM" id="Phobius"/>
    </source>
</evidence>
<dbReference type="EC" id="2.7.13.3" evidence="2"/>
<feature type="transmembrane region" description="Helical" evidence="4">
    <location>
        <begin position="176"/>
        <end position="197"/>
    </location>
</feature>
<comment type="catalytic activity">
    <reaction evidence="1">
        <text>ATP + protein L-histidine = ADP + protein N-phospho-L-histidine.</text>
        <dbReference type="EC" id="2.7.13.3"/>
    </reaction>
</comment>
<dbReference type="Pfam" id="PF02518">
    <property type="entry name" value="HATPase_c"/>
    <property type="match status" value="1"/>
</dbReference>
<dbReference type="Pfam" id="PF07695">
    <property type="entry name" value="7TMR-DISM_7TM"/>
    <property type="match status" value="1"/>
</dbReference>
<name>A0A9D5JTK6_9BACT</name>
<proteinExistence type="predicted"/>
<sequence length="633" mass="72329">TESAYWVRVQLRNAARQTTEWRLELGFAHMHDVTYYRPRPAGNGFEMIRTGMSRPFATREVPYHRFVFTLSPPRDTTQTVYLRFRNGASMTLPLTLWSVEAFTRHSQVVLLLAGSFYGALLVMIGYNVFLWLALREWSYLAYVSFILSILLMQLSYEGFAGQYLWPNAVQWKAVSVLVFIACIGITAQIFTIITLGTRERAPRWHLLICAILGFWGIVLLLLPFVRYGTLIQVVMPVRLFNSTILIVASFLIWQRGYKPARYVFWAWLLTIVTNVLFSLLRMGLLPSSPLTEHGYQVAIVLMTLLLSRALTDRIQRLREAKDVAQMQAMSALQAQERLIREQNVVLERTVAQRTQELQQHQEHLEERVQEELALRQQQERMLIQKSKLESLGALAAGIAHEINQPLTRIAFGVDRILLKLVKQQSLEPESLEATCQVILAGVDRISHIIDHIRTFSRDQQTLRTERIDVHATIHNALSLIRTQYQHHNIVIETDLQATGWVMGNQYKLEQVLLNLLSNAKDAIESQMSDIPSVFQEGVITLRTFNTQDQLMIEIADNGPGIPEAELESIFEPFFTTKDVGKGTGLGLSISYGIIKDMHGEIHATSDVDIGTTMQIVLPRIHSQMNHTQLQRNE</sequence>
<dbReference type="InterPro" id="IPR003594">
    <property type="entry name" value="HATPase_dom"/>
</dbReference>
<dbReference type="PROSITE" id="PS50109">
    <property type="entry name" value="HIS_KIN"/>
    <property type="match status" value="1"/>
</dbReference>
<dbReference type="CDD" id="cd00082">
    <property type="entry name" value="HisKA"/>
    <property type="match status" value="1"/>
</dbReference>
<keyword evidence="4" id="KW-1133">Transmembrane helix</keyword>
<evidence type="ECO:0000259" key="5">
    <source>
        <dbReference type="PROSITE" id="PS50109"/>
    </source>
</evidence>
<dbReference type="Proteomes" id="UP000649604">
    <property type="component" value="Unassembled WGS sequence"/>
</dbReference>
<dbReference type="InterPro" id="IPR036890">
    <property type="entry name" value="HATPase_C_sf"/>
</dbReference>
<accession>A0A9D5JTK6</accession>
<dbReference type="PANTHER" id="PTHR43065">
    <property type="entry name" value="SENSOR HISTIDINE KINASE"/>
    <property type="match status" value="1"/>
</dbReference>
<dbReference type="SUPFAM" id="SSF47384">
    <property type="entry name" value="Homodimeric domain of signal transducing histidine kinase"/>
    <property type="match status" value="1"/>
</dbReference>
<feature type="non-terminal residue" evidence="6">
    <location>
        <position position="1"/>
    </location>
</feature>
<dbReference type="SMART" id="SM00388">
    <property type="entry name" value="HisKA"/>
    <property type="match status" value="1"/>
</dbReference>
<evidence type="ECO:0000256" key="3">
    <source>
        <dbReference type="ARBA" id="ARBA00022553"/>
    </source>
</evidence>
<feature type="transmembrane region" description="Helical" evidence="4">
    <location>
        <begin position="139"/>
        <end position="156"/>
    </location>
</feature>
<dbReference type="InterPro" id="IPR036097">
    <property type="entry name" value="HisK_dim/P_sf"/>
</dbReference>
<dbReference type="InterPro" id="IPR005467">
    <property type="entry name" value="His_kinase_dom"/>
</dbReference>
<feature type="transmembrane region" description="Helical" evidence="4">
    <location>
        <begin position="204"/>
        <end position="224"/>
    </location>
</feature>
<dbReference type="InterPro" id="IPR003661">
    <property type="entry name" value="HisK_dim/P_dom"/>
</dbReference>
<keyword evidence="4" id="KW-0812">Transmembrane</keyword>
<gene>
    <name evidence="6" type="ORF">GF339_05060</name>
</gene>
<dbReference type="InterPro" id="IPR011623">
    <property type="entry name" value="7TMR_DISM_rcpt_extracell_dom1"/>
</dbReference>
<dbReference type="SUPFAM" id="SSF55874">
    <property type="entry name" value="ATPase domain of HSP90 chaperone/DNA topoisomerase II/histidine kinase"/>
    <property type="match status" value="1"/>
</dbReference>
<organism evidence="6 7">
    <name type="scientific">candidate division KSB3 bacterium</name>
    <dbReference type="NCBI Taxonomy" id="2044937"/>
    <lineage>
        <taxon>Bacteria</taxon>
        <taxon>candidate division KSB3</taxon>
    </lineage>
</organism>
<dbReference type="AlphaFoldDB" id="A0A9D5JTK6"/>
<dbReference type="EMBL" id="WJJP01000160">
    <property type="protein sequence ID" value="MBD3323930.1"/>
    <property type="molecule type" value="Genomic_DNA"/>
</dbReference>
<feature type="transmembrane region" description="Helical" evidence="4">
    <location>
        <begin position="108"/>
        <end position="132"/>
    </location>
</feature>
<feature type="domain" description="Histidine kinase" evidence="5">
    <location>
        <begin position="397"/>
        <end position="621"/>
    </location>
</feature>